<gene>
    <name evidence="1" type="ORF">EVA_00373</name>
</gene>
<name>J9H8Z6_9ZZZZ</name>
<evidence type="ECO:0000313" key="1">
    <source>
        <dbReference type="EMBL" id="EJX10945.1"/>
    </source>
</evidence>
<accession>J9H8Z6</accession>
<proteinExistence type="predicted"/>
<dbReference type="EMBL" id="AMCI01000009">
    <property type="protein sequence ID" value="EJX10945.1"/>
    <property type="molecule type" value="Genomic_DNA"/>
</dbReference>
<dbReference type="AlphaFoldDB" id="J9H8Z6"/>
<sequence length="50" mass="5496">MQEKEEAAGGPAPPETMSQLLLCPVIQTRRRGGCFVKGFGEETIRYASVR</sequence>
<protein>
    <submittedName>
        <fullName evidence="1">Uncharacterized protein</fullName>
    </submittedName>
</protein>
<organism evidence="1">
    <name type="scientific">gut metagenome</name>
    <dbReference type="NCBI Taxonomy" id="749906"/>
    <lineage>
        <taxon>unclassified sequences</taxon>
        <taxon>metagenomes</taxon>
        <taxon>organismal metagenomes</taxon>
    </lineage>
</organism>
<reference evidence="1" key="1">
    <citation type="journal article" date="2012" name="PLoS ONE">
        <title>Gene sets for utilization of primary and secondary nutrition supplies in the distal gut of endangered iberian lynx.</title>
        <authorList>
            <person name="Alcaide M."/>
            <person name="Messina E."/>
            <person name="Richter M."/>
            <person name="Bargiela R."/>
            <person name="Peplies J."/>
            <person name="Huws S.A."/>
            <person name="Newbold C.J."/>
            <person name="Golyshin P.N."/>
            <person name="Simon M.A."/>
            <person name="Lopez G."/>
            <person name="Yakimov M.M."/>
            <person name="Ferrer M."/>
        </authorList>
    </citation>
    <scope>NUCLEOTIDE SEQUENCE</scope>
</reference>
<comment type="caution">
    <text evidence="1">The sequence shown here is derived from an EMBL/GenBank/DDBJ whole genome shotgun (WGS) entry which is preliminary data.</text>
</comment>